<comment type="caution">
    <text evidence="5">The sequence shown here is derived from an EMBL/GenBank/DDBJ whole genome shotgun (WGS) entry which is preliminary data.</text>
</comment>
<evidence type="ECO:0000256" key="3">
    <source>
        <dbReference type="SAM" id="MobiDB-lite"/>
    </source>
</evidence>
<organism evidence="5 6">
    <name type="scientific">Sinorhizobium saheli</name>
    <dbReference type="NCBI Taxonomy" id="36856"/>
    <lineage>
        <taxon>Bacteria</taxon>
        <taxon>Pseudomonadati</taxon>
        <taxon>Pseudomonadota</taxon>
        <taxon>Alphaproteobacteria</taxon>
        <taxon>Hyphomicrobiales</taxon>
        <taxon>Rhizobiaceae</taxon>
        <taxon>Sinorhizobium/Ensifer group</taxon>
        <taxon>Sinorhizobium</taxon>
    </lineage>
</organism>
<accession>A0A178XY94</accession>
<evidence type="ECO:0000256" key="2">
    <source>
        <dbReference type="PROSITE-ProRule" id="PRU00703"/>
    </source>
</evidence>
<reference evidence="5 6" key="1">
    <citation type="submission" date="2015-11" db="EMBL/GenBank/DDBJ databases">
        <title>Ensifer anhuiense sp. nov., an effective nitrogen fixation bacterium with Glycine soja.</title>
        <authorList>
            <person name="Yan H."/>
            <person name="Chen W."/>
        </authorList>
    </citation>
    <scope>NUCLEOTIDE SEQUENCE [LARGE SCALE GENOMIC DNA]</scope>
    <source>
        <strain evidence="5 6">LMG 7837</strain>
    </source>
</reference>
<dbReference type="OrthoDB" id="9802114at2"/>
<dbReference type="RefSeq" id="WP_066877609.1">
    <property type="nucleotide sequence ID" value="NZ_LNQB01000087.1"/>
</dbReference>
<feature type="region of interest" description="Disordered" evidence="3">
    <location>
        <begin position="124"/>
        <end position="146"/>
    </location>
</feature>
<evidence type="ECO:0000259" key="4">
    <source>
        <dbReference type="PROSITE" id="PS51371"/>
    </source>
</evidence>
<protein>
    <submittedName>
        <fullName evidence="5">Inosine-5-monophosphate dehydrogenase</fullName>
    </submittedName>
</protein>
<feature type="domain" description="CBS" evidence="4">
    <location>
        <begin position="7"/>
        <end position="63"/>
    </location>
</feature>
<dbReference type="PANTHER" id="PTHR43080:SF2">
    <property type="entry name" value="CBS DOMAIN-CONTAINING PROTEIN"/>
    <property type="match status" value="1"/>
</dbReference>
<evidence type="ECO:0000313" key="6">
    <source>
        <dbReference type="Proteomes" id="UP000078507"/>
    </source>
</evidence>
<dbReference type="AlphaFoldDB" id="A0A178XY94"/>
<dbReference type="CDD" id="cd04622">
    <property type="entry name" value="CBS_pair_HRP1_like"/>
    <property type="match status" value="1"/>
</dbReference>
<dbReference type="SMART" id="SM00116">
    <property type="entry name" value="CBS"/>
    <property type="match status" value="2"/>
</dbReference>
<name>A0A178XY94_SINSA</name>
<dbReference type="PANTHER" id="PTHR43080">
    <property type="entry name" value="CBS DOMAIN-CONTAINING PROTEIN CBSX3, MITOCHONDRIAL"/>
    <property type="match status" value="1"/>
</dbReference>
<dbReference type="InterPro" id="IPR051257">
    <property type="entry name" value="Diverse_CBS-Domain"/>
</dbReference>
<proteinExistence type="predicted"/>
<dbReference type="EMBL" id="LNQB01000087">
    <property type="protein sequence ID" value="OAP40211.1"/>
    <property type="molecule type" value="Genomic_DNA"/>
</dbReference>
<gene>
    <name evidence="5" type="ORF">ATB98_20020</name>
</gene>
<feature type="domain" description="CBS" evidence="4">
    <location>
        <begin position="71"/>
        <end position="129"/>
    </location>
</feature>
<dbReference type="Pfam" id="PF00571">
    <property type="entry name" value="CBS"/>
    <property type="match status" value="2"/>
</dbReference>
<dbReference type="SUPFAM" id="SSF54631">
    <property type="entry name" value="CBS-domain pair"/>
    <property type="match status" value="1"/>
</dbReference>
<keyword evidence="1 2" id="KW-0129">CBS domain</keyword>
<dbReference type="STRING" id="36856.ATB98_20020"/>
<dbReference type="Proteomes" id="UP000078507">
    <property type="component" value="Unassembled WGS sequence"/>
</dbReference>
<dbReference type="InterPro" id="IPR046342">
    <property type="entry name" value="CBS_dom_sf"/>
</dbReference>
<sequence length="146" mass="15776">MHVSDIMTRDVHLATPDDTIATIARQMAENDIGFMPVGDHDRLVGMITDRDIVVRGVADGLDPQAKVRDIMTTDVKYCFEDDEVDEVARNMGDIQVRRLPVVNRDKRLVGIVSLADAARDQPGVAGTGLKGVTEPGGAHNQAGRTG</sequence>
<evidence type="ECO:0000256" key="1">
    <source>
        <dbReference type="ARBA" id="ARBA00023122"/>
    </source>
</evidence>
<dbReference type="Gene3D" id="3.10.580.10">
    <property type="entry name" value="CBS-domain"/>
    <property type="match status" value="1"/>
</dbReference>
<evidence type="ECO:0000313" key="5">
    <source>
        <dbReference type="EMBL" id="OAP40211.1"/>
    </source>
</evidence>
<dbReference type="PROSITE" id="PS51371">
    <property type="entry name" value="CBS"/>
    <property type="match status" value="2"/>
</dbReference>
<dbReference type="InterPro" id="IPR000644">
    <property type="entry name" value="CBS_dom"/>
</dbReference>
<keyword evidence="6" id="KW-1185">Reference proteome</keyword>